<dbReference type="EMBL" id="CAMXCT030002360">
    <property type="protein sequence ID" value="CAL4784943.1"/>
    <property type="molecule type" value="Genomic_DNA"/>
</dbReference>
<dbReference type="EMBL" id="CAMXCT010002360">
    <property type="protein sequence ID" value="CAI3997631.1"/>
    <property type="molecule type" value="Genomic_DNA"/>
</dbReference>
<dbReference type="EMBL" id="CAMXCT020002360">
    <property type="protein sequence ID" value="CAL1151006.1"/>
    <property type="molecule type" value="Genomic_DNA"/>
</dbReference>
<evidence type="ECO:0000313" key="1">
    <source>
        <dbReference type="EMBL" id="CAI3997631.1"/>
    </source>
</evidence>
<reference evidence="2 3" key="2">
    <citation type="submission" date="2024-05" db="EMBL/GenBank/DDBJ databases">
        <authorList>
            <person name="Chen Y."/>
            <person name="Shah S."/>
            <person name="Dougan E. K."/>
            <person name="Thang M."/>
            <person name="Chan C."/>
        </authorList>
    </citation>
    <scope>NUCLEOTIDE SEQUENCE [LARGE SCALE GENOMIC DNA]</scope>
</reference>
<accession>A0A9P1CWK7</accession>
<dbReference type="AlphaFoldDB" id="A0A9P1CWK7"/>
<gene>
    <name evidence="1" type="ORF">C1SCF055_LOCUS23992</name>
</gene>
<proteinExistence type="predicted"/>
<protein>
    <submittedName>
        <fullName evidence="1">Uncharacterized protein</fullName>
    </submittedName>
</protein>
<sequence length="131" mass="15016">MAEVAFCIASCTVLCQVRSLRRRVEELQREADFDAVDTAAKQQDFRGLQNQTLPDSKYWTGMCLKPRIKHVFGICEDPFFNSAHDSEELQEEVAQLKEEAGAEEAERLLDEAQTQLLEEAPILRVQCREVR</sequence>
<evidence type="ECO:0000313" key="3">
    <source>
        <dbReference type="Proteomes" id="UP001152797"/>
    </source>
</evidence>
<keyword evidence="3" id="KW-1185">Reference proteome</keyword>
<evidence type="ECO:0000313" key="2">
    <source>
        <dbReference type="EMBL" id="CAL4784943.1"/>
    </source>
</evidence>
<dbReference type="Proteomes" id="UP001152797">
    <property type="component" value="Unassembled WGS sequence"/>
</dbReference>
<organism evidence="1">
    <name type="scientific">Cladocopium goreaui</name>
    <dbReference type="NCBI Taxonomy" id="2562237"/>
    <lineage>
        <taxon>Eukaryota</taxon>
        <taxon>Sar</taxon>
        <taxon>Alveolata</taxon>
        <taxon>Dinophyceae</taxon>
        <taxon>Suessiales</taxon>
        <taxon>Symbiodiniaceae</taxon>
        <taxon>Cladocopium</taxon>
    </lineage>
</organism>
<reference evidence="1" key="1">
    <citation type="submission" date="2022-10" db="EMBL/GenBank/DDBJ databases">
        <authorList>
            <person name="Chen Y."/>
            <person name="Dougan E. K."/>
            <person name="Chan C."/>
            <person name="Rhodes N."/>
            <person name="Thang M."/>
        </authorList>
    </citation>
    <scope>NUCLEOTIDE SEQUENCE</scope>
</reference>
<comment type="caution">
    <text evidence="1">The sequence shown here is derived from an EMBL/GenBank/DDBJ whole genome shotgun (WGS) entry which is preliminary data.</text>
</comment>
<name>A0A9P1CWK7_9DINO</name>